<keyword evidence="1" id="KW-0732">Signal</keyword>
<evidence type="ECO:0000259" key="2">
    <source>
        <dbReference type="SMART" id="SM00900"/>
    </source>
</evidence>
<dbReference type="GO" id="GO:0010181">
    <property type="term" value="F:FMN binding"/>
    <property type="evidence" value="ECO:0007669"/>
    <property type="project" value="InterPro"/>
</dbReference>
<dbReference type="Proteomes" id="UP000319859">
    <property type="component" value="Unassembled WGS sequence"/>
</dbReference>
<gene>
    <name evidence="3" type="ORF">FBZ89_102482</name>
</gene>
<organism evidence="3 4">
    <name type="scientific">Nitrospirillum amazonense</name>
    <dbReference type="NCBI Taxonomy" id="28077"/>
    <lineage>
        <taxon>Bacteria</taxon>
        <taxon>Pseudomonadati</taxon>
        <taxon>Pseudomonadota</taxon>
        <taxon>Alphaproteobacteria</taxon>
        <taxon>Rhodospirillales</taxon>
        <taxon>Azospirillaceae</taxon>
        <taxon>Nitrospirillum</taxon>
    </lineage>
</organism>
<accession>A0A560FQ20</accession>
<evidence type="ECO:0000256" key="1">
    <source>
        <dbReference type="SAM" id="SignalP"/>
    </source>
</evidence>
<dbReference type="Pfam" id="PF04205">
    <property type="entry name" value="FMN_bind"/>
    <property type="match status" value="1"/>
</dbReference>
<dbReference type="SMART" id="SM00900">
    <property type="entry name" value="FMN_bind"/>
    <property type="match status" value="1"/>
</dbReference>
<feature type="signal peptide" evidence="1">
    <location>
        <begin position="1"/>
        <end position="21"/>
    </location>
</feature>
<feature type="domain" description="FMN-binding" evidence="2">
    <location>
        <begin position="86"/>
        <end position="167"/>
    </location>
</feature>
<evidence type="ECO:0000313" key="3">
    <source>
        <dbReference type="EMBL" id="TWB23725.1"/>
    </source>
</evidence>
<protein>
    <submittedName>
        <fullName evidence="3">Na+-translocating ferredoxin:NAD+ oxidoreductase RnfG subunit</fullName>
    </submittedName>
</protein>
<comment type="caution">
    <text evidence="3">The sequence shown here is derived from an EMBL/GenBank/DDBJ whole genome shotgun (WGS) entry which is preliminary data.</text>
</comment>
<proteinExistence type="predicted"/>
<feature type="chain" id="PRO_5022054361" evidence="1">
    <location>
        <begin position="22"/>
        <end position="173"/>
    </location>
</feature>
<dbReference type="RefSeq" id="WP_145748894.1">
    <property type="nucleotide sequence ID" value="NZ_VITN01000002.1"/>
</dbReference>
<evidence type="ECO:0000313" key="4">
    <source>
        <dbReference type="Proteomes" id="UP000319859"/>
    </source>
</evidence>
<dbReference type="InterPro" id="IPR007329">
    <property type="entry name" value="FMN-bd"/>
</dbReference>
<reference evidence="3 4" key="1">
    <citation type="submission" date="2019-06" db="EMBL/GenBank/DDBJ databases">
        <title>Genomic Encyclopedia of Type Strains, Phase IV (KMG-V): Genome sequencing to study the core and pangenomes of soil and plant-associated prokaryotes.</title>
        <authorList>
            <person name="Whitman W."/>
        </authorList>
    </citation>
    <scope>NUCLEOTIDE SEQUENCE [LARGE SCALE GENOMIC DNA]</scope>
    <source>
        <strain evidence="3 4">BR 11880</strain>
    </source>
</reference>
<dbReference type="OrthoDB" id="9778782at2"/>
<name>A0A560FQ20_9PROT</name>
<sequence>MRATLLALAVPALVLTQPAAATVYLTTEQAQAALFPGQALTPLPVTLTSAQADAIESQSGVDVRNKTVQAWRAGDGGTFIVDEVLGKHEYITIALAITQAGAVQGLEILEYKESYGHEVRGGDWRAQFTGKTAASPLKLDRDITNISGATLSSKHVTDGVRRLLATWNVALKP</sequence>
<dbReference type="EMBL" id="VITN01000002">
    <property type="protein sequence ID" value="TWB23725.1"/>
    <property type="molecule type" value="Genomic_DNA"/>
</dbReference>
<dbReference type="GO" id="GO:0016020">
    <property type="term" value="C:membrane"/>
    <property type="evidence" value="ECO:0007669"/>
    <property type="project" value="InterPro"/>
</dbReference>
<dbReference type="AlphaFoldDB" id="A0A560FQ20"/>